<dbReference type="Pfam" id="PF07681">
    <property type="entry name" value="DoxX"/>
    <property type="match status" value="1"/>
</dbReference>
<name>A0A328HDW2_ARTGO</name>
<evidence type="ECO:0000313" key="6">
    <source>
        <dbReference type="Proteomes" id="UP000249166"/>
    </source>
</evidence>
<evidence type="ECO:0000256" key="2">
    <source>
        <dbReference type="ARBA" id="ARBA00022692"/>
    </source>
</evidence>
<keyword evidence="4" id="KW-0472">Membrane</keyword>
<dbReference type="AlphaFoldDB" id="A0A328HDW2"/>
<organism evidence="5 6">
    <name type="scientific">Arthrobacter globiformis</name>
    <dbReference type="NCBI Taxonomy" id="1665"/>
    <lineage>
        <taxon>Bacteria</taxon>
        <taxon>Bacillati</taxon>
        <taxon>Actinomycetota</taxon>
        <taxon>Actinomycetes</taxon>
        <taxon>Micrococcales</taxon>
        <taxon>Micrococcaceae</taxon>
        <taxon>Arthrobacter</taxon>
    </lineage>
</organism>
<dbReference type="GO" id="GO:0016020">
    <property type="term" value="C:membrane"/>
    <property type="evidence" value="ECO:0007669"/>
    <property type="project" value="UniProtKB-SubCell"/>
</dbReference>
<gene>
    <name evidence="5" type="ORF">DBZ45_21610</name>
</gene>
<dbReference type="RefSeq" id="WP_111905857.1">
    <property type="nucleotide sequence ID" value="NZ_QLNP01000105.1"/>
</dbReference>
<keyword evidence="3" id="KW-1133">Transmembrane helix</keyword>
<accession>A0A328HDW2</accession>
<protein>
    <submittedName>
        <fullName evidence="5">DoxX family protein</fullName>
    </submittedName>
</protein>
<dbReference type="Proteomes" id="UP000249166">
    <property type="component" value="Unassembled WGS sequence"/>
</dbReference>
<evidence type="ECO:0000256" key="1">
    <source>
        <dbReference type="ARBA" id="ARBA00004141"/>
    </source>
</evidence>
<keyword evidence="2" id="KW-0812">Transmembrane</keyword>
<sequence length="189" mass="19961">MSVVRFFARPMLASSFILAGTDKLRNADDTAQQLSPLLRRASEALPFQTDEKVLARVIGGAQVGAGVLFALGKSARLAASVLAVISALNAFVEWRSADISSKEGREARRNQLLKNITLTGGVLLASVDTAGKPGLAWRAEHLAADARKTASHLAADARKTTGKKLHSADKAVRNADKAVRRAVDHAVGA</sequence>
<comment type="subcellular location">
    <subcellularLocation>
        <location evidence="1">Membrane</location>
        <topology evidence="1">Multi-pass membrane protein</topology>
    </subcellularLocation>
</comment>
<reference evidence="5 6" key="1">
    <citation type="submission" date="2018-04" db="EMBL/GenBank/DDBJ databases">
        <title>Bacteria isolated from cave deposits of Manipur.</title>
        <authorList>
            <person name="Sahoo D."/>
            <person name="Sarangthem I."/>
            <person name="Nandeibam J."/>
        </authorList>
    </citation>
    <scope>NUCLEOTIDE SEQUENCE [LARGE SCALE GENOMIC DNA]</scope>
    <source>
        <strain evidence="6">mrc11</strain>
    </source>
</reference>
<proteinExistence type="predicted"/>
<dbReference type="EMBL" id="QLNP01000105">
    <property type="protein sequence ID" value="RAM35183.1"/>
    <property type="molecule type" value="Genomic_DNA"/>
</dbReference>
<dbReference type="OrthoDB" id="329282at2"/>
<evidence type="ECO:0000313" key="5">
    <source>
        <dbReference type="EMBL" id="RAM35183.1"/>
    </source>
</evidence>
<comment type="caution">
    <text evidence="5">The sequence shown here is derived from an EMBL/GenBank/DDBJ whole genome shotgun (WGS) entry which is preliminary data.</text>
</comment>
<evidence type="ECO:0000256" key="4">
    <source>
        <dbReference type="ARBA" id="ARBA00023136"/>
    </source>
</evidence>
<dbReference type="InterPro" id="IPR032808">
    <property type="entry name" value="DoxX"/>
</dbReference>
<evidence type="ECO:0000256" key="3">
    <source>
        <dbReference type="ARBA" id="ARBA00022989"/>
    </source>
</evidence>